<dbReference type="EnsemblPlants" id="OB06G25370.1">
    <property type="protein sequence ID" value="OB06G25370.1"/>
    <property type="gene ID" value="OB06G25370"/>
</dbReference>
<proteinExistence type="predicted"/>
<dbReference type="STRING" id="4533.J3MEU3"/>
<evidence type="ECO:0000313" key="8">
    <source>
        <dbReference type="Proteomes" id="UP000006038"/>
    </source>
</evidence>
<dbReference type="HOGENOM" id="CLU_040973_0_0_1"/>
<feature type="region of interest" description="Disordered" evidence="5">
    <location>
        <begin position="436"/>
        <end position="470"/>
    </location>
</feature>
<gene>
    <name evidence="7" type="primary">LOC102715027</name>
</gene>
<evidence type="ECO:0000256" key="4">
    <source>
        <dbReference type="ARBA" id="ARBA00023242"/>
    </source>
</evidence>
<dbReference type="FunFam" id="1.10.10.60:FF:000002">
    <property type="entry name" value="Myb family transcription factor"/>
    <property type="match status" value="1"/>
</dbReference>
<dbReference type="InterPro" id="IPR006447">
    <property type="entry name" value="Myb_dom_plants"/>
</dbReference>
<keyword evidence="2" id="KW-0238">DNA-binding</keyword>
<dbReference type="PROSITE" id="PS51294">
    <property type="entry name" value="HTH_MYB"/>
    <property type="match status" value="1"/>
</dbReference>
<feature type="compositionally biased region" description="Acidic residues" evidence="5">
    <location>
        <begin position="42"/>
        <end position="63"/>
    </location>
</feature>
<dbReference type="InterPro" id="IPR001005">
    <property type="entry name" value="SANT/Myb"/>
</dbReference>
<keyword evidence="3" id="KW-0804">Transcription</keyword>
<protein>
    <recommendedName>
        <fullName evidence="6">HTH myb-type domain-containing protein</fullName>
    </recommendedName>
</protein>
<dbReference type="SUPFAM" id="SSF46689">
    <property type="entry name" value="Homeodomain-like"/>
    <property type="match status" value="1"/>
</dbReference>
<dbReference type="Pfam" id="PF00249">
    <property type="entry name" value="Myb_DNA-binding"/>
    <property type="match status" value="1"/>
</dbReference>
<dbReference type="KEGG" id="obr:102715027"/>
<feature type="compositionally biased region" description="Low complexity" evidence="5">
    <location>
        <begin position="76"/>
        <end position="85"/>
    </location>
</feature>
<keyword evidence="4" id="KW-0539">Nucleus</keyword>
<dbReference type="OrthoDB" id="551907at2759"/>
<feature type="domain" description="HTH myb-type" evidence="6">
    <location>
        <begin position="114"/>
        <end position="174"/>
    </location>
</feature>
<keyword evidence="1" id="KW-0805">Transcription regulation</keyword>
<name>J3MEU3_ORYBR</name>
<dbReference type="NCBIfam" id="TIGR01557">
    <property type="entry name" value="myb_SHAQKYF"/>
    <property type="match status" value="1"/>
</dbReference>
<evidence type="ECO:0000256" key="1">
    <source>
        <dbReference type="ARBA" id="ARBA00023015"/>
    </source>
</evidence>
<dbReference type="GO" id="GO:0003677">
    <property type="term" value="F:DNA binding"/>
    <property type="evidence" value="ECO:0007669"/>
    <property type="project" value="UniProtKB-KW"/>
</dbReference>
<dbReference type="PANTHER" id="PTHR31314:SF174">
    <property type="entry name" value="OS02G0241200 PROTEIN"/>
    <property type="match status" value="1"/>
</dbReference>
<evidence type="ECO:0000256" key="2">
    <source>
        <dbReference type="ARBA" id="ARBA00023125"/>
    </source>
</evidence>
<evidence type="ECO:0000256" key="5">
    <source>
        <dbReference type="SAM" id="MobiDB-lite"/>
    </source>
</evidence>
<dbReference type="OMA" id="HHDMFFQ"/>
<keyword evidence="8" id="KW-1185">Reference proteome</keyword>
<dbReference type="RefSeq" id="XP_006656146.1">
    <property type="nucleotide sequence ID" value="XM_006656083.1"/>
</dbReference>
<feature type="region of interest" description="Disordered" evidence="5">
    <location>
        <begin position="496"/>
        <end position="535"/>
    </location>
</feature>
<evidence type="ECO:0000256" key="3">
    <source>
        <dbReference type="ARBA" id="ARBA00023163"/>
    </source>
</evidence>
<dbReference type="Gramene" id="OB06G25370.1">
    <property type="protein sequence ID" value="OB06G25370.1"/>
    <property type="gene ID" value="OB06G25370"/>
</dbReference>
<accession>J3MEU3</accession>
<dbReference type="GO" id="GO:0003700">
    <property type="term" value="F:DNA-binding transcription factor activity"/>
    <property type="evidence" value="ECO:0007669"/>
    <property type="project" value="InterPro"/>
</dbReference>
<dbReference type="InterPro" id="IPR017930">
    <property type="entry name" value="Myb_dom"/>
</dbReference>
<dbReference type="AlphaFoldDB" id="J3MEU3"/>
<dbReference type="eggNOG" id="ENOG502QUQ9">
    <property type="taxonomic scope" value="Eukaryota"/>
</dbReference>
<sequence length="551" mass="58798">MGEVKEKEVVEIFEHDHDKIRSPENSLPPAMVLDLNEGFGEGSEEGEVGEDGDEEDDDDDDDGGSTSEVAGGGGRSSSNNSSTNHNSKDHEMNSSSSSSKADGDRVPTVRQYNRSKLPRLRWTPDLHMAFVHAVERLGGQERATPKLVLQMMNVRGLSIAHVKSHLQMYRSKKLDHESGHERGAISSVFSPMEFNMRRGEHRFHHDMFFQRAAAGAAAGAGSSPFSPRLLRENGGGFFASRNPGLPEASRLYGLFQRRQQAPMQTFDFKNCNSFRNQDWAFNQHAAARAAAAAVSDHGPAKGLIHEMIFRKDGKLTSHLFDVREAIISTRVSSATTGATVDHPLDGAGKAGTFDWVGSSSRSLSRTMSAAATMGAAAFAAGDHHLRRRGAVGGGNVTSSDPVVSSEALGSLLERAKTKANDAMRFETILAKTTTAAAAAENGRTPDLQLSLSPNAGDHTHSGGRASKKRKRIAASFLDEQEVDSDKQQLALSLSLSLRGGDNGGRGGGDGGCRGGDAGRLEEEETAGSSSSKKAALGLSTLDLTMSIKALE</sequence>
<evidence type="ECO:0000259" key="6">
    <source>
        <dbReference type="PROSITE" id="PS51294"/>
    </source>
</evidence>
<dbReference type="Gene3D" id="1.10.10.60">
    <property type="entry name" value="Homeodomain-like"/>
    <property type="match status" value="1"/>
</dbReference>
<evidence type="ECO:0000313" key="7">
    <source>
        <dbReference type="EnsemblPlants" id="OB06G25370.1"/>
    </source>
</evidence>
<dbReference type="Proteomes" id="UP000006038">
    <property type="component" value="Chromosome 6"/>
</dbReference>
<feature type="compositionally biased region" description="Gly residues" evidence="5">
    <location>
        <begin position="500"/>
        <end position="517"/>
    </location>
</feature>
<feature type="compositionally biased region" description="Low complexity" evidence="5">
    <location>
        <begin position="526"/>
        <end position="535"/>
    </location>
</feature>
<feature type="compositionally biased region" description="Basic and acidic residues" evidence="5">
    <location>
        <begin position="1"/>
        <end position="22"/>
    </location>
</feature>
<organism evidence="7">
    <name type="scientific">Oryza brachyantha</name>
    <name type="common">malo sina</name>
    <dbReference type="NCBI Taxonomy" id="4533"/>
    <lineage>
        <taxon>Eukaryota</taxon>
        <taxon>Viridiplantae</taxon>
        <taxon>Streptophyta</taxon>
        <taxon>Embryophyta</taxon>
        <taxon>Tracheophyta</taxon>
        <taxon>Spermatophyta</taxon>
        <taxon>Magnoliopsida</taxon>
        <taxon>Liliopsida</taxon>
        <taxon>Poales</taxon>
        <taxon>Poaceae</taxon>
        <taxon>BOP clade</taxon>
        <taxon>Oryzoideae</taxon>
        <taxon>Oryzeae</taxon>
        <taxon>Oryzinae</taxon>
        <taxon>Oryza</taxon>
    </lineage>
</organism>
<dbReference type="InterPro" id="IPR009057">
    <property type="entry name" value="Homeodomain-like_sf"/>
</dbReference>
<reference evidence="7" key="2">
    <citation type="submission" date="2013-04" db="UniProtKB">
        <authorList>
            <consortium name="EnsemblPlants"/>
        </authorList>
    </citation>
    <scope>IDENTIFICATION</scope>
</reference>
<dbReference type="InterPro" id="IPR046955">
    <property type="entry name" value="PHR1-like"/>
</dbReference>
<feature type="region of interest" description="Disordered" evidence="5">
    <location>
        <begin position="1"/>
        <end position="112"/>
    </location>
</feature>
<dbReference type="GeneID" id="102715027"/>
<dbReference type="PANTHER" id="PTHR31314">
    <property type="entry name" value="MYB FAMILY TRANSCRIPTION FACTOR PHL7-LIKE"/>
    <property type="match status" value="1"/>
</dbReference>
<reference evidence="7" key="1">
    <citation type="journal article" date="2013" name="Nat. Commun.">
        <title>Whole-genome sequencing of Oryza brachyantha reveals mechanisms underlying Oryza genome evolution.</title>
        <authorList>
            <person name="Chen J."/>
            <person name="Huang Q."/>
            <person name="Gao D."/>
            <person name="Wang J."/>
            <person name="Lang Y."/>
            <person name="Liu T."/>
            <person name="Li B."/>
            <person name="Bai Z."/>
            <person name="Luis Goicoechea J."/>
            <person name="Liang C."/>
            <person name="Chen C."/>
            <person name="Zhang W."/>
            <person name="Sun S."/>
            <person name="Liao Y."/>
            <person name="Zhang X."/>
            <person name="Yang L."/>
            <person name="Song C."/>
            <person name="Wang M."/>
            <person name="Shi J."/>
            <person name="Liu G."/>
            <person name="Liu J."/>
            <person name="Zhou H."/>
            <person name="Zhou W."/>
            <person name="Yu Q."/>
            <person name="An N."/>
            <person name="Chen Y."/>
            <person name="Cai Q."/>
            <person name="Wang B."/>
            <person name="Liu B."/>
            <person name="Min J."/>
            <person name="Huang Y."/>
            <person name="Wu H."/>
            <person name="Li Z."/>
            <person name="Zhang Y."/>
            <person name="Yin Y."/>
            <person name="Song W."/>
            <person name="Jiang J."/>
            <person name="Jackson S.A."/>
            <person name="Wing R.A."/>
            <person name="Wang J."/>
            <person name="Chen M."/>
        </authorList>
    </citation>
    <scope>NUCLEOTIDE SEQUENCE [LARGE SCALE GENOMIC DNA]</scope>
    <source>
        <strain evidence="7">cv. IRGC 101232</strain>
    </source>
</reference>